<accession>A0ABS3MKV8</accession>
<sequence length="405" mass="43483">MTSSYGWLAASAALLTATFAAAPSHAQISDDMVKIGVLTDQAGLYADAAGPGAVEAVRMAIADFGGKVLGKPITMVDADHQNKADIGAGIARRWYEQENVDVIVDFANSAVAFAVLELTKQKNKAMLVSSAGSSDLTGKGCSANSVQWTYNTYALANSTVRALAKEGAKSWYFVTVDYAFGHALRNDAAKTVEKVGGSIVGDVRHPLNSMDFSSYLLQAQSSKADVIAFANTGGDLANSIRQAQEFGLAQQQKLAAFLMQTSDIHAIGLQAAQGLQLATAFYWDLDDKTRDFAARFMAKTNKRPTMVQAGLYSAVMNYLKAIEKSGTDDGPKVIAQMKDMPIDDFFARNAFLRADGQLIHDMYLVQVKSPAESKGAWDYEKLVQVIPGKEAFATPEESACPLLKK</sequence>
<evidence type="ECO:0000256" key="2">
    <source>
        <dbReference type="ARBA" id="ARBA00022729"/>
    </source>
</evidence>
<dbReference type="CDD" id="cd06327">
    <property type="entry name" value="PBP1_SBP-like"/>
    <property type="match status" value="1"/>
</dbReference>
<comment type="similarity">
    <text evidence="1">Belongs to the leucine-binding protein family.</text>
</comment>
<evidence type="ECO:0000256" key="3">
    <source>
        <dbReference type="ARBA" id="ARBA00022970"/>
    </source>
</evidence>
<dbReference type="Pfam" id="PF13458">
    <property type="entry name" value="Peripla_BP_6"/>
    <property type="match status" value="1"/>
</dbReference>
<dbReference type="RefSeq" id="WP_207834605.1">
    <property type="nucleotide sequence ID" value="NZ_CP088282.1"/>
</dbReference>
<dbReference type="PANTHER" id="PTHR30483">
    <property type="entry name" value="LEUCINE-SPECIFIC-BINDING PROTEIN"/>
    <property type="match status" value="1"/>
</dbReference>
<evidence type="ECO:0000256" key="1">
    <source>
        <dbReference type="ARBA" id="ARBA00010062"/>
    </source>
</evidence>
<reference evidence="6" key="1">
    <citation type="journal article" date="2021" name="Int. J. Syst. Evol. Microbiol.">
        <title>Bradyrhizobium septentrionale sp. nov. (sv. septentrionale) and Bradyrhizobium quebecense sp. nov. (sv. septentrionale) associated with legumes native to Canada possess rearranged symbiosis genes and numerous insertion sequences.</title>
        <authorList>
            <person name="Bromfield E.S.P."/>
            <person name="Cloutier S."/>
        </authorList>
    </citation>
    <scope>NUCLEOTIDE SEQUENCE</scope>
    <source>
        <strain evidence="6">12S5</strain>
    </source>
</reference>
<dbReference type="Gene3D" id="3.40.50.2300">
    <property type="match status" value="2"/>
</dbReference>
<evidence type="ECO:0000259" key="5">
    <source>
        <dbReference type="Pfam" id="PF13458"/>
    </source>
</evidence>
<keyword evidence="7" id="KW-1185">Reference proteome</keyword>
<gene>
    <name evidence="6" type="ORF">J4P68_21430</name>
</gene>
<name>A0ABS3MKV8_9BRAD</name>
<dbReference type="InterPro" id="IPR028081">
    <property type="entry name" value="Leu-bd"/>
</dbReference>
<protein>
    <submittedName>
        <fullName evidence="6">ABC transporter substrate-binding protein</fullName>
    </submittedName>
</protein>
<dbReference type="InterPro" id="IPR051010">
    <property type="entry name" value="BCAA_transport"/>
</dbReference>
<evidence type="ECO:0000256" key="4">
    <source>
        <dbReference type="SAM" id="SignalP"/>
    </source>
</evidence>
<organism evidence="6 7">
    <name type="scientific">Bradyrhizobium quebecense</name>
    <dbReference type="NCBI Taxonomy" id="2748629"/>
    <lineage>
        <taxon>Bacteria</taxon>
        <taxon>Pseudomonadati</taxon>
        <taxon>Pseudomonadota</taxon>
        <taxon>Alphaproteobacteria</taxon>
        <taxon>Hyphomicrobiales</taxon>
        <taxon>Nitrobacteraceae</taxon>
        <taxon>Bradyrhizobium</taxon>
    </lineage>
</organism>
<comment type="caution">
    <text evidence="6">The sequence shown here is derived from an EMBL/GenBank/DDBJ whole genome shotgun (WGS) entry which is preliminary data.</text>
</comment>
<feature type="chain" id="PRO_5047447532" evidence="4">
    <location>
        <begin position="27"/>
        <end position="405"/>
    </location>
</feature>
<keyword evidence="3" id="KW-0813">Transport</keyword>
<dbReference type="PANTHER" id="PTHR30483:SF6">
    <property type="entry name" value="PERIPLASMIC BINDING PROTEIN OF ABC TRANSPORTER FOR NATURAL AMINO ACIDS"/>
    <property type="match status" value="1"/>
</dbReference>
<dbReference type="InterPro" id="IPR028082">
    <property type="entry name" value="Peripla_BP_I"/>
</dbReference>
<dbReference type="SUPFAM" id="SSF53822">
    <property type="entry name" value="Periplasmic binding protein-like I"/>
    <property type="match status" value="1"/>
</dbReference>
<evidence type="ECO:0000313" key="6">
    <source>
        <dbReference type="EMBL" id="MBO1431998.1"/>
    </source>
</evidence>
<keyword evidence="2 4" id="KW-0732">Signal</keyword>
<feature type="domain" description="Leucine-binding protein" evidence="5">
    <location>
        <begin position="33"/>
        <end position="368"/>
    </location>
</feature>
<feature type="signal peptide" evidence="4">
    <location>
        <begin position="1"/>
        <end position="26"/>
    </location>
</feature>
<evidence type="ECO:0000313" key="7">
    <source>
        <dbReference type="Proteomes" id="UP000692816"/>
    </source>
</evidence>
<keyword evidence="3" id="KW-0029">Amino-acid transport</keyword>
<dbReference type="Proteomes" id="UP000692816">
    <property type="component" value="Unassembled WGS sequence"/>
</dbReference>
<proteinExistence type="inferred from homology"/>
<dbReference type="EMBL" id="JAGEPA010000001">
    <property type="protein sequence ID" value="MBO1431998.1"/>
    <property type="molecule type" value="Genomic_DNA"/>
</dbReference>